<feature type="transmembrane region" description="Helical" evidence="7">
    <location>
        <begin position="192"/>
        <end position="213"/>
    </location>
</feature>
<keyword evidence="10" id="KW-1185">Reference proteome</keyword>
<feature type="domain" description="Peptidase S54 rhomboid" evidence="8">
    <location>
        <begin position="44"/>
        <end position="104"/>
    </location>
</feature>
<evidence type="ECO:0000256" key="1">
    <source>
        <dbReference type="ARBA" id="ARBA00004141"/>
    </source>
</evidence>
<dbReference type="OrthoDB" id="9807874at2"/>
<feature type="transmembrane region" description="Helical" evidence="7">
    <location>
        <begin position="219"/>
        <end position="238"/>
    </location>
</feature>
<dbReference type="GO" id="GO:0016020">
    <property type="term" value="C:membrane"/>
    <property type="evidence" value="ECO:0007669"/>
    <property type="project" value="UniProtKB-SubCell"/>
</dbReference>
<sequence>MMNITPIVKQLIIINILFFVGTLVVGDPAYQMLAMYFPENSNFHFWQPLTHMFMHGGFAHIAFNMFALYSFGSTLEHFWGEKKFLFFYISCGLGAVLINTAVNYYFFQDGLNVLMNQGFSKEEIISVLNGKGNSELAPILNGIEFKRFIEAYFGTVVGASGAIYGLLVAFAFMFPNAELGIMFIPVPVKAKYFVPVYMLLFDGFFGIFGNSLMGIDSGIAHYAHIGGALFGFLIMWYWKKNQFNDNRWN</sequence>
<gene>
    <name evidence="9" type="ORF">EOD40_06870</name>
</gene>
<dbReference type="PANTHER" id="PTHR43731">
    <property type="entry name" value="RHOMBOID PROTEASE"/>
    <property type="match status" value="1"/>
</dbReference>
<comment type="caution">
    <text evidence="9">The sequence shown here is derived from an EMBL/GenBank/DDBJ whole genome shotgun (WGS) entry which is preliminary data.</text>
</comment>
<evidence type="ECO:0000256" key="3">
    <source>
        <dbReference type="ARBA" id="ARBA00022692"/>
    </source>
</evidence>
<dbReference type="AlphaFoldDB" id="A0A437KY32"/>
<comment type="subcellular location">
    <subcellularLocation>
        <location evidence="1">Membrane</location>
        <topology evidence="1">Multi-pass membrane protein</topology>
    </subcellularLocation>
</comment>
<evidence type="ECO:0000256" key="2">
    <source>
        <dbReference type="ARBA" id="ARBA00009045"/>
    </source>
</evidence>
<feature type="transmembrane region" description="Helical" evidence="7">
    <location>
        <begin position="84"/>
        <end position="107"/>
    </location>
</feature>
<keyword evidence="5 7" id="KW-1133">Transmembrane helix</keyword>
<dbReference type="InterPro" id="IPR035952">
    <property type="entry name" value="Rhomboid-like_sf"/>
</dbReference>
<dbReference type="SUPFAM" id="SSF144091">
    <property type="entry name" value="Rhomboid-like"/>
    <property type="match status" value="1"/>
</dbReference>
<feature type="transmembrane region" description="Helical" evidence="7">
    <location>
        <begin position="53"/>
        <end position="72"/>
    </location>
</feature>
<evidence type="ECO:0000256" key="6">
    <source>
        <dbReference type="ARBA" id="ARBA00023136"/>
    </source>
</evidence>
<protein>
    <submittedName>
        <fullName evidence="9">Rhomboid family intramembrane serine protease</fullName>
    </submittedName>
</protein>
<feature type="transmembrane region" description="Helical" evidence="7">
    <location>
        <begin position="151"/>
        <end position="172"/>
    </location>
</feature>
<accession>A0A437KY32</accession>
<evidence type="ECO:0000313" key="10">
    <source>
        <dbReference type="Proteomes" id="UP000285211"/>
    </source>
</evidence>
<dbReference type="PANTHER" id="PTHR43731:SF14">
    <property type="entry name" value="PRESENILIN-ASSOCIATED RHOMBOID-LIKE PROTEIN, MITOCHONDRIAL"/>
    <property type="match status" value="1"/>
</dbReference>
<keyword evidence="9" id="KW-0645">Protease</keyword>
<reference evidence="9 10" key="1">
    <citation type="submission" date="2019-01" db="EMBL/GenBank/DDBJ databases">
        <authorList>
            <person name="Chen W.-M."/>
        </authorList>
    </citation>
    <scope>NUCLEOTIDE SEQUENCE [LARGE SCALE GENOMIC DNA]</scope>
    <source>
        <strain evidence="9 10">BBQ-12</strain>
    </source>
</reference>
<dbReference type="EMBL" id="SACJ01000003">
    <property type="protein sequence ID" value="RVT77518.1"/>
    <property type="molecule type" value="Genomic_DNA"/>
</dbReference>
<keyword evidence="3 7" id="KW-0812">Transmembrane</keyword>
<dbReference type="Proteomes" id="UP000285211">
    <property type="component" value="Unassembled WGS sequence"/>
</dbReference>
<dbReference type="RefSeq" id="WP_128194152.1">
    <property type="nucleotide sequence ID" value="NZ_SACJ01000003.1"/>
</dbReference>
<keyword evidence="6 7" id="KW-0472">Membrane</keyword>
<dbReference type="Gene3D" id="1.20.1540.10">
    <property type="entry name" value="Rhomboid-like"/>
    <property type="match status" value="1"/>
</dbReference>
<name>A0A437KY32_9FLAO</name>
<evidence type="ECO:0000256" key="5">
    <source>
        <dbReference type="ARBA" id="ARBA00022989"/>
    </source>
</evidence>
<evidence type="ECO:0000256" key="7">
    <source>
        <dbReference type="SAM" id="Phobius"/>
    </source>
</evidence>
<dbReference type="InterPro" id="IPR050925">
    <property type="entry name" value="Rhomboid_protease_S54"/>
</dbReference>
<evidence type="ECO:0000313" key="9">
    <source>
        <dbReference type="EMBL" id="RVT77518.1"/>
    </source>
</evidence>
<proteinExistence type="inferred from homology"/>
<evidence type="ECO:0000256" key="4">
    <source>
        <dbReference type="ARBA" id="ARBA00022801"/>
    </source>
</evidence>
<feature type="transmembrane region" description="Helical" evidence="7">
    <location>
        <begin position="12"/>
        <end position="33"/>
    </location>
</feature>
<comment type="similarity">
    <text evidence="2">Belongs to the peptidase S54 family.</text>
</comment>
<dbReference type="GO" id="GO:0006508">
    <property type="term" value="P:proteolysis"/>
    <property type="evidence" value="ECO:0007669"/>
    <property type="project" value="UniProtKB-KW"/>
</dbReference>
<dbReference type="Pfam" id="PF01694">
    <property type="entry name" value="Rhomboid"/>
    <property type="match status" value="2"/>
</dbReference>
<dbReference type="InterPro" id="IPR022764">
    <property type="entry name" value="Peptidase_S54_rhomboid_dom"/>
</dbReference>
<keyword evidence="4" id="KW-0378">Hydrolase</keyword>
<dbReference type="GO" id="GO:0004252">
    <property type="term" value="F:serine-type endopeptidase activity"/>
    <property type="evidence" value="ECO:0007669"/>
    <property type="project" value="InterPro"/>
</dbReference>
<organism evidence="9 10">
    <name type="scientific">Flavobacterium sufflavum</name>
    <dbReference type="NCBI Taxonomy" id="1921138"/>
    <lineage>
        <taxon>Bacteria</taxon>
        <taxon>Pseudomonadati</taxon>
        <taxon>Bacteroidota</taxon>
        <taxon>Flavobacteriia</taxon>
        <taxon>Flavobacteriales</taxon>
        <taxon>Flavobacteriaceae</taxon>
        <taxon>Flavobacterium</taxon>
    </lineage>
</organism>
<evidence type="ECO:0000259" key="8">
    <source>
        <dbReference type="Pfam" id="PF01694"/>
    </source>
</evidence>
<feature type="domain" description="Peptidase S54 rhomboid" evidence="8">
    <location>
        <begin position="149"/>
        <end position="238"/>
    </location>
</feature>